<name>A0A1X7IGJ9_9BACT</name>
<dbReference type="GO" id="GO:0003677">
    <property type="term" value="F:DNA binding"/>
    <property type="evidence" value="ECO:0007669"/>
    <property type="project" value="UniProtKB-KW"/>
</dbReference>
<evidence type="ECO:0000259" key="6">
    <source>
        <dbReference type="Pfam" id="PF13700"/>
    </source>
</evidence>
<dbReference type="RefSeq" id="WP_085515622.1">
    <property type="nucleotide sequence ID" value="NZ_FXAW01000001.1"/>
</dbReference>
<feature type="domain" description="DUF4158" evidence="6">
    <location>
        <begin position="6"/>
        <end position="162"/>
    </location>
</feature>
<dbReference type="AlphaFoldDB" id="A0A1X7IGJ9"/>
<evidence type="ECO:0000256" key="1">
    <source>
        <dbReference type="ARBA" id="ARBA00009402"/>
    </source>
</evidence>
<dbReference type="Proteomes" id="UP000193804">
    <property type="component" value="Unassembled WGS sequence"/>
</dbReference>
<dbReference type="Pfam" id="PF13700">
    <property type="entry name" value="DUF4158"/>
    <property type="match status" value="1"/>
</dbReference>
<dbReference type="InterPro" id="IPR002513">
    <property type="entry name" value="Tn3_Tnp_DDE_dom"/>
</dbReference>
<dbReference type="EMBL" id="FXAW01000001">
    <property type="protein sequence ID" value="SMG13776.1"/>
    <property type="molecule type" value="Genomic_DNA"/>
</dbReference>
<organism evidence="7 8">
    <name type="scientific">Marivirga sericea</name>
    <dbReference type="NCBI Taxonomy" id="1028"/>
    <lineage>
        <taxon>Bacteria</taxon>
        <taxon>Pseudomonadati</taxon>
        <taxon>Bacteroidota</taxon>
        <taxon>Cytophagia</taxon>
        <taxon>Cytophagales</taxon>
        <taxon>Marivirgaceae</taxon>
        <taxon>Marivirga</taxon>
    </lineage>
</organism>
<dbReference type="STRING" id="1028.SAMN05661096_00629"/>
<evidence type="ECO:0000256" key="2">
    <source>
        <dbReference type="ARBA" id="ARBA00022578"/>
    </source>
</evidence>
<dbReference type="OrthoDB" id="922297at2"/>
<keyword evidence="4" id="KW-0233">DNA recombination</keyword>
<dbReference type="GO" id="GO:0004803">
    <property type="term" value="F:transposase activity"/>
    <property type="evidence" value="ECO:0007669"/>
    <property type="project" value="InterPro"/>
</dbReference>
<dbReference type="NCBIfam" id="NF033527">
    <property type="entry name" value="transpos_Tn3"/>
    <property type="match status" value="1"/>
</dbReference>
<accession>A0A1X7IGJ9</accession>
<sequence>MPRIKLLKDTEIKAFDSPAQFTDDERKEFFNFDNLDQDDDMFRKPITKVGYVLQRGYFLAHHKFFPINKFVDQDIKFVVNLVIKNDSIRNLKNYKEATYRLHQKSILEQYGYQSFKKFRSFFVDEAYELVKTSLRPREIFHTLITVLNDKKIEIPTYYVFAETLTNSLNSFEQDLSTKVENQLTIVQKNILDQLISMPASDNEVSAQNPYLITELKKPKQATTPRKIRESLNQFEIIRDLHNEFSLILDSTIISNELLNYYAVWIIKAEHIQFDSIRDLSKKHLYLIAFIVYQYRIRQDLFIDTFLQATKRFLNETQKLVAADFINKIPAKQEQVKQIKDIVSSSKKQLEQVKEIIFAHNYPDRQKIILITDLLSMSKENFHEVLLEKLKVLENSRTAHMKDQMYFSQLSKGFRKINNRVSGILLVIEFNPQTSDVNIIEAIQYYQGRKGKITQKSPIKFIKKNEIKWIWAEDGSFDSQVYKALLFREIAEHLKAGTLNLKFSDKYKSLDEYLISSDRWERERDHLLERANLNSMSDFDKFIPKLKEQLHQQFEETNLNLEHNEHVKFSRDGRPRVTTPRLEEIQSDKIIDILGKEDFLPLITVLSDIDDLSDFISCFHHYSRKGAKKPPSNELFLAAIIAIGCNIGVRKMGKISKGIGPDKLEYAVRWYLSKQNIEESNRRIITLTNQLSLPKIFIKDKNKLHTSSDGQKFNVAVPSLHATYSFKYFGTGKGVSAYSFIDEQSRLFYDTVISASEREAAYVIDGLMHNEEIESKIHSTDTHGYSEIVFGVANALGIFFAPRIKNYKDQLLYTFKDKRRKYYEVKDFKILPSKSMHIDEFLLNEQWDNVLRLICSIKLSETTASKLFRRLSSYSKQHPLYKALKEFGRIYKTIFILRYLNETPLRQGIEKQLNRVEQSHQFARAIFFGNNQEFRVDTKEEQEIAVSCRHLIQNAIVLWNYLNISDQLTKITDNKERESILNIVEKSSIMTWQHINMHGEYDFEKMNNNKSTFNLEEILNMDLVSV</sequence>
<comment type="similarity">
    <text evidence="1">Belongs to the transposase 7 family.</text>
</comment>
<keyword evidence="2" id="KW-0815">Transposition</keyword>
<dbReference type="GO" id="GO:0006313">
    <property type="term" value="P:DNA transposition"/>
    <property type="evidence" value="ECO:0007669"/>
    <property type="project" value="InterPro"/>
</dbReference>
<keyword evidence="3" id="KW-0238">DNA-binding</keyword>
<evidence type="ECO:0000313" key="7">
    <source>
        <dbReference type="EMBL" id="SMG13776.1"/>
    </source>
</evidence>
<dbReference type="Pfam" id="PF01526">
    <property type="entry name" value="DDE_Tnp_Tn3"/>
    <property type="match status" value="1"/>
</dbReference>
<proteinExistence type="inferred from homology"/>
<feature type="domain" description="Tn3 transposase DDE" evidence="5">
    <location>
        <begin position="604"/>
        <end position="1000"/>
    </location>
</feature>
<dbReference type="InterPro" id="IPR025296">
    <property type="entry name" value="DUF4158"/>
</dbReference>
<evidence type="ECO:0000256" key="4">
    <source>
        <dbReference type="ARBA" id="ARBA00023172"/>
    </source>
</evidence>
<evidence type="ECO:0000259" key="5">
    <source>
        <dbReference type="Pfam" id="PF01526"/>
    </source>
</evidence>
<reference evidence="8" key="1">
    <citation type="submission" date="2017-04" db="EMBL/GenBank/DDBJ databases">
        <authorList>
            <person name="Varghese N."/>
            <person name="Submissions S."/>
        </authorList>
    </citation>
    <scope>NUCLEOTIDE SEQUENCE [LARGE SCALE GENOMIC DNA]</scope>
    <source>
        <strain evidence="8">DSM 4125</strain>
    </source>
</reference>
<keyword evidence="8" id="KW-1185">Reference proteome</keyword>
<evidence type="ECO:0000256" key="3">
    <source>
        <dbReference type="ARBA" id="ARBA00023125"/>
    </source>
</evidence>
<gene>
    <name evidence="7" type="ORF">SAMN05661096_00629</name>
</gene>
<protein>
    <submittedName>
        <fullName evidence="7">Transposase and inactivated derivatives, TnpA family</fullName>
    </submittedName>
</protein>
<dbReference type="InterPro" id="IPR047653">
    <property type="entry name" value="Tn3-like_transpos"/>
</dbReference>
<evidence type="ECO:0000313" key="8">
    <source>
        <dbReference type="Proteomes" id="UP000193804"/>
    </source>
</evidence>